<dbReference type="RefSeq" id="WP_147892296.1">
    <property type="nucleotide sequence ID" value="NZ_VRTS01000009.1"/>
</dbReference>
<protein>
    <submittedName>
        <fullName evidence="10">M13 family metallopeptidase</fullName>
    </submittedName>
</protein>
<dbReference type="SUPFAM" id="SSF55486">
    <property type="entry name" value="Metalloproteases ('zincins'), catalytic domain"/>
    <property type="match status" value="1"/>
</dbReference>
<keyword evidence="4" id="KW-0479">Metal-binding</keyword>
<keyword evidence="7" id="KW-0482">Metalloprotease</keyword>
<proteinExistence type="inferred from homology"/>
<feature type="domain" description="Peptidase M13 N-terminal" evidence="9">
    <location>
        <begin position="30"/>
        <end position="90"/>
    </location>
</feature>
<evidence type="ECO:0000313" key="11">
    <source>
        <dbReference type="Proteomes" id="UP000321248"/>
    </source>
</evidence>
<accession>A0A5C8KJ48</accession>
<evidence type="ECO:0000256" key="2">
    <source>
        <dbReference type="ARBA" id="ARBA00007357"/>
    </source>
</evidence>
<dbReference type="PANTHER" id="PTHR11733:SF167">
    <property type="entry name" value="FI17812P1-RELATED"/>
    <property type="match status" value="1"/>
</dbReference>
<dbReference type="Gene3D" id="3.40.390.10">
    <property type="entry name" value="Collagenase (Catalytic Domain)"/>
    <property type="match status" value="1"/>
</dbReference>
<keyword evidence="11" id="KW-1185">Reference proteome</keyword>
<dbReference type="GO" id="GO:0016485">
    <property type="term" value="P:protein processing"/>
    <property type="evidence" value="ECO:0007669"/>
    <property type="project" value="TreeGrafter"/>
</dbReference>
<evidence type="ECO:0000256" key="4">
    <source>
        <dbReference type="ARBA" id="ARBA00022723"/>
    </source>
</evidence>
<evidence type="ECO:0000256" key="1">
    <source>
        <dbReference type="ARBA" id="ARBA00001947"/>
    </source>
</evidence>
<dbReference type="InterPro" id="IPR008753">
    <property type="entry name" value="Peptidase_M13_N"/>
</dbReference>
<evidence type="ECO:0000256" key="6">
    <source>
        <dbReference type="ARBA" id="ARBA00022833"/>
    </source>
</evidence>
<evidence type="ECO:0000259" key="8">
    <source>
        <dbReference type="Pfam" id="PF01431"/>
    </source>
</evidence>
<name>A0A5C8KJ48_9GAMM</name>
<dbReference type="GO" id="GO:0005886">
    <property type="term" value="C:plasma membrane"/>
    <property type="evidence" value="ECO:0007669"/>
    <property type="project" value="TreeGrafter"/>
</dbReference>
<dbReference type="OrthoDB" id="9775677at2"/>
<evidence type="ECO:0000256" key="3">
    <source>
        <dbReference type="ARBA" id="ARBA00022670"/>
    </source>
</evidence>
<comment type="similarity">
    <text evidence="2">Belongs to the peptidase M13 family.</text>
</comment>
<keyword evidence="3" id="KW-0645">Protease</keyword>
<feature type="domain" description="Peptidase M13 C-terminal" evidence="8">
    <location>
        <begin position="144"/>
        <end position="339"/>
    </location>
</feature>
<evidence type="ECO:0000256" key="7">
    <source>
        <dbReference type="ARBA" id="ARBA00023049"/>
    </source>
</evidence>
<comment type="cofactor">
    <cofactor evidence="1">
        <name>Zn(2+)</name>
        <dbReference type="ChEBI" id="CHEBI:29105"/>
    </cofactor>
</comment>
<sequence length="345" mass="37266">MAACWPVSPSPRRAGRRCCARSTPPSATRWGQAYVARHLNDADRERAEAVVMAVRDQLAAGLQSAAWLGAEAKAAAAEKLATLRVEVGVPRHWADFSGLALTGDSYAAHVLAAARFRHEQELARVGGTTELRWPVPTQLPDIGYDLALNRLTVTAALLQEPVLSSNGDAAVDFGALGTLAGQQLTHAVDDKGRTIDGTGRFNSWWSESDRAGFQQRVAPLEGQYDGFNAIDGIMVSGRVTRDGNVADLSGVELAWAAFDAKHDTAAGVIEGLNPAQRFFHAQARVWQRNYRPDELKMRLASEPQAPAKFRVNGPLMHQAAFAEAFSCADGSAMVRPASDRVVLWQ</sequence>
<gene>
    <name evidence="10" type="ORF">FU658_11990</name>
</gene>
<comment type="caution">
    <text evidence="10">The sequence shown here is derived from an EMBL/GenBank/DDBJ whole genome shotgun (WGS) entry which is preliminary data.</text>
</comment>
<evidence type="ECO:0000313" key="10">
    <source>
        <dbReference type="EMBL" id="TXK60503.1"/>
    </source>
</evidence>
<dbReference type="EMBL" id="VRTS01000009">
    <property type="protein sequence ID" value="TXK60503.1"/>
    <property type="molecule type" value="Genomic_DNA"/>
</dbReference>
<keyword evidence="6" id="KW-0862">Zinc</keyword>
<reference evidence="10 11" key="1">
    <citation type="submission" date="2019-08" db="EMBL/GenBank/DDBJ databases">
        <authorList>
            <person name="Karlyshev A.V."/>
        </authorList>
    </citation>
    <scope>NUCLEOTIDE SEQUENCE [LARGE SCALE GENOMIC DNA]</scope>
    <source>
        <strain evidence="10 11">Alg18-2.2</strain>
    </source>
</reference>
<dbReference type="InterPro" id="IPR024079">
    <property type="entry name" value="MetalloPept_cat_dom_sf"/>
</dbReference>
<dbReference type="Pfam" id="PF01431">
    <property type="entry name" value="Peptidase_M13"/>
    <property type="match status" value="1"/>
</dbReference>
<dbReference type="PANTHER" id="PTHR11733">
    <property type="entry name" value="ZINC METALLOPROTEASE FAMILY M13 NEPRILYSIN-RELATED"/>
    <property type="match status" value="1"/>
</dbReference>
<dbReference type="InterPro" id="IPR018497">
    <property type="entry name" value="Peptidase_M13_C"/>
</dbReference>
<dbReference type="AlphaFoldDB" id="A0A5C8KJ48"/>
<keyword evidence="5" id="KW-0378">Hydrolase</keyword>
<evidence type="ECO:0000256" key="5">
    <source>
        <dbReference type="ARBA" id="ARBA00022801"/>
    </source>
</evidence>
<dbReference type="GO" id="GO:0004222">
    <property type="term" value="F:metalloendopeptidase activity"/>
    <property type="evidence" value="ECO:0007669"/>
    <property type="project" value="InterPro"/>
</dbReference>
<dbReference type="Pfam" id="PF05649">
    <property type="entry name" value="Peptidase_M13_N"/>
    <property type="match status" value="1"/>
</dbReference>
<organism evidence="10 11">
    <name type="scientific">Alkalisalibacterium limincola</name>
    <dbReference type="NCBI Taxonomy" id="2699169"/>
    <lineage>
        <taxon>Bacteria</taxon>
        <taxon>Pseudomonadati</taxon>
        <taxon>Pseudomonadota</taxon>
        <taxon>Gammaproteobacteria</taxon>
        <taxon>Lysobacterales</taxon>
        <taxon>Lysobacteraceae</taxon>
        <taxon>Alkalisalibacterium</taxon>
    </lineage>
</organism>
<dbReference type="Proteomes" id="UP000321248">
    <property type="component" value="Unassembled WGS sequence"/>
</dbReference>
<dbReference type="CDD" id="cd08662">
    <property type="entry name" value="M13"/>
    <property type="match status" value="1"/>
</dbReference>
<dbReference type="InterPro" id="IPR000718">
    <property type="entry name" value="Peptidase_M13"/>
</dbReference>
<evidence type="ECO:0000259" key="9">
    <source>
        <dbReference type="Pfam" id="PF05649"/>
    </source>
</evidence>
<dbReference type="GO" id="GO:0046872">
    <property type="term" value="F:metal ion binding"/>
    <property type="evidence" value="ECO:0007669"/>
    <property type="project" value="UniProtKB-KW"/>
</dbReference>
<dbReference type="PROSITE" id="PS51885">
    <property type="entry name" value="NEPRILYSIN"/>
    <property type="match status" value="1"/>
</dbReference>